<dbReference type="EMBL" id="BRYB01003856">
    <property type="protein sequence ID" value="GMI21837.1"/>
    <property type="molecule type" value="Genomic_DNA"/>
</dbReference>
<feature type="transmembrane region" description="Helical" evidence="6">
    <location>
        <begin position="362"/>
        <end position="386"/>
    </location>
</feature>
<keyword evidence="9" id="KW-1185">Reference proteome</keyword>
<comment type="caution">
    <text evidence="8">The sequence shown here is derived from an EMBL/GenBank/DDBJ whole genome shotgun (WGS) entry which is preliminary data.</text>
</comment>
<feature type="transmembrane region" description="Helical" evidence="6">
    <location>
        <begin position="571"/>
        <end position="592"/>
    </location>
</feature>
<comment type="subcellular location">
    <subcellularLocation>
        <location evidence="1">Membrane</location>
        <topology evidence="1">Multi-pass membrane protein</topology>
    </subcellularLocation>
</comment>
<gene>
    <name evidence="8" type="ORF">TeGR_g11500</name>
</gene>
<feature type="transmembrane region" description="Helical" evidence="6">
    <location>
        <begin position="313"/>
        <end position="331"/>
    </location>
</feature>
<feature type="transmembrane region" description="Helical" evidence="6">
    <location>
        <begin position="59"/>
        <end position="80"/>
    </location>
</feature>
<keyword evidence="3 6" id="KW-1133">Transmembrane helix</keyword>
<dbReference type="PANTHER" id="PTHR43394">
    <property type="entry name" value="ATP-DEPENDENT PERMEASE MDL1, MITOCHONDRIAL"/>
    <property type="match status" value="1"/>
</dbReference>
<evidence type="ECO:0000256" key="5">
    <source>
        <dbReference type="SAM" id="MobiDB-lite"/>
    </source>
</evidence>
<dbReference type="CDD" id="cd18572">
    <property type="entry name" value="ABC_6TM_TAP"/>
    <property type="match status" value="1"/>
</dbReference>
<feature type="transmembrane region" description="Helical" evidence="6">
    <location>
        <begin position="439"/>
        <end position="457"/>
    </location>
</feature>
<sequence>MTVPSVMLSPIVGQGTLISASSGEPREKAPPDSGREESGQGGRGGEEAREERRERLPTIFSVSLLLDLTTTALFTIPHVLPISLSTDESIVDLFSPSYSYEPAFSVADLTLSAILRLLSVAACVLFAAAYYSDSKSLRPPFVHPTGKKLSKAEVEEAELEEPWSQWWRRTFYRPMFVVEVVGVLSTLLAVSKCLDRLFRGADPAVECWDWWAATSCSFVFASAEVMYIGSACDAVAGKLTRARERLTSSRRSSDMSLRDPLLGGSGASADSLVEAPEEVRDDEVPAPDIGADCKGYETGWSDLLKSCAPDAHLIFFAFVCLTAAAVAQVAIPKYTGDILDAINTKLVPGQSVWKVEGFSSNVIKLSVAAVALGFFSGLRGSTFTVVGGRVNARLRIQLMNALLAQDIGFFDITKTGDITSRLCSDTTLVGDQVTLNVNVFLRSFVQAIGVLLFMFTINVQLTLVAFVSVPAITLMSKVYGVYMRKLAKLTQKKLADANGVGEASIGSMRTVKAFGAEESEMKHYQSSIDRYLELTNMSAGAYLWYMTAVMSLPQLVTALVLLYGGQLVNDGVITSGQLVSFLLYLSSLSDAFNMMGSMFSSLTQAVGAADKVFELMHRKPRMRGSKDEYGDGDVGGAGVMDAGDTFAMRPDSSVGHTEVRAKDDGVMPDACVGEIALENVELYYPARPKRRVLDGMNFVAPPGAVVALVGPSGCGKSSVIALIQHLYEHKSGAVKIDGVPVHK</sequence>
<feature type="transmembrane region" description="Helical" evidence="6">
    <location>
        <begin position="109"/>
        <end position="131"/>
    </location>
</feature>
<protein>
    <recommendedName>
        <fullName evidence="7">ABC transmembrane type-1 domain-containing protein</fullName>
    </recommendedName>
</protein>
<keyword evidence="4 6" id="KW-0472">Membrane</keyword>
<dbReference type="PANTHER" id="PTHR43394:SF19">
    <property type="entry name" value="ABC TRANSPORTER B FAMILY"/>
    <property type="match status" value="1"/>
</dbReference>
<feature type="domain" description="ABC transmembrane type-1" evidence="7">
    <location>
        <begin position="315"/>
        <end position="604"/>
    </location>
</feature>
<dbReference type="SUPFAM" id="SSF52540">
    <property type="entry name" value="P-loop containing nucleoside triphosphate hydrolases"/>
    <property type="match status" value="1"/>
</dbReference>
<dbReference type="InterPro" id="IPR039421">
    <property type="entry name" value="Type_1_exporter"/>
</dbReference>
<name>A0ABQ6M925_9STRA</name>
<feature type="region of interest" description="Disordered" evidence="5">
    <location>
        <begin position="246"/>
        <end position="267"/>
    </location>
</feature>
<feature type="compositionally biased region" description="Basic and acidic residues" evidence="5">
    <location>
        <begin position="246"/>
        <end position="257"/>
    </location>
</feature>
<dbReference type="PROSITE" id="PS50929">
    <property type="entry name" value="ABC_TM1F"/>
    <property type="match status" value="1"/>
</dbReference>
<feature type="transmembrane region" description="Helical" evidence="6">
    <location>
        <begin position="542"/>
        <end position="565"/>
    </location>
</feature>
<evidence type="ECO:0000256" key="4">
    <source>
        <dbReference type="ARBA" id="ARBA00023136"/>
    </source>
</evidence>
<keyword evidence="2 6" id="KW-0812">Transmembrane</keyword>
<feature type="non-terminal residue" evidence="8">
    <location>
        <position position="743"/>
    </location>
</feature>
<evidence type="ECO:0000256" key="2">
    <source>
        <dbReference type="ARBA" id="ARBA00022692"/>
    </source>
</evidence>
<dbReference type="Proteomes" id="UP001165060">
    <property type="component" value="Unassembled WGS sequence"/>
</dbReference>
<dbReference type="InterPro" id="IPR003439">
    <property type="entry name" value="ABC_transporter-like_ATP-bd"/>
</dbReference>
<organism evidence="8 9">
    <name type="scientific">Tetraparma gracilis</name>
    <dbReference type="NCBI Taxonomy" id="2962635"/>
    <lineage>
        <taxon>Eukaryota</taxon>
        <taxon>Sar</taxon>
        <taxon>Stramenopiles</taxon>
        <taxon>Ochrophyta</taxon>
        <taxon>Bolidophyceae</taxon>
        <taxon>Parmales</taxon>
        <taxon>Triparmaceae</taxon>
        <taxon>Tetraparma</taxon>
    </lineage>
</organism>
<evidence type="ECO:0000256" key="6">
    <source>
        <dbReference type="SAM" id="Phobius"/>
    </source>
</evidence>
<dbReference type="Pfam" id="PF00005">
    <property type="entry name" value="ABC_tran"/>
    <property type="match status" value="1"/>
</dbReference>
<evidence type="ECO:0000313" key="8">
    <source>
        <dbReference type="EMBL" id="GMI21837.1"/>
    </source>
</evidence>
<dbReference type="InterPro" id="IPR036640">
    <property type="entry name" value="ABC1_TM_sf"/>
</dbReference>
<dbReference type="Gene3D" id="3.40.50.300">
    <property type="entry name" value="P-loop containing nucleotide triphosphate hydrolases"/>
    <property type="match status" value="1"/>
</dbReference>
<proteinExistence type="predicted"/>
<dbReference type="Pfam" id="PF00664">
    <property type="entry name" value="ABC_membrane"/>
    <property type="match status" value="1"/>
</dbReference>
<feature type="transmembrane region" description="Helical" evidence="6">
    <location>
        <begin position="463"/>
        <end position="482"/>
    </location>
</feature>
<dbReference type="SUPFAM" id="SSF90123">
    <property type="entry name" value="ABC transporter transmembrane region"/>
    <property type="match status" value="1"/>
</dbReference>
<reference evidence="8 9" key="1">
    <citation type="journal article" date="2023" name="Commun. Biol.">
        <title>Genome analysis of Parmales, the sister group of diatoms, reveals the evolutionary specialization of diatoms from phago-mixotrophs to photoautotrophs.</title>
        <authorList>
            <person name="Ban H."/>
            <person name="Sato S."/>
            <person name="Yoshikawa S."/>
            <person name="Yamada K."/>
            <person name="Nakamura Y."/>
            <person name="Ichinomiya M."/>
            <person name="Sato N."/>
            <person name="Blanc-Mathieu R."/>
            <person name="Endo H."/>
            <person name="Kuwata A."/>
            <person name="Ogata H."/>
        </authorList>
    </citation>
    <scope>NUCLEOTIDE SEQUENCE [LARGE SCALE GENOMIC DNA]</scope>
</reference>
<feature type="compositionally biased region" description="Basic and acidic residues" evidence="5">
    <location>
        <begin position="24"/>
        <end position="53"/>
    </location>
</feature>
<accession>A0ABQ6M925</accession>
<evidence type="ECO:0000313" key="9">
    <source>
        <dbReference type="Proteomes" id="UP001165060"/>
    </source>
</evidence>
<evidence type="ECO:0000256" key="3">
    <source>
        <dbReference type="ARBA" id="ARBA00022989"/>
    </source>
</evidence>
<dbReference type="InterPro" id="IPR011527">
    <property type="entry name" value="ABC1_TM_dom"/>
</dbReference>
<evidence type="ECO:0000259" key="7">
    <source>
        <dbReference type="PROSITE" id="PS50929"/>
    </source>
</evidence>
<dbReference type="Gene3D" id="1.20.1560.10">
    <property type="entry name" value="ABC transporter type 1, transmembrane domain"/>
    <property type="match status" value="2"/>
</dbReference>
<evidence type="ECO:0000256" key="1">
    <source>
        <dbReference type="ARBA" id="ARBA00004141"/>
    </source>
</evidence>
<feature type="region of interest" description="Disordered" evidence="5">
    <location>
        <begin position="1"/>
        <end position="53"/>
    </location>
</feature>
<dbReference type="InterPro" id="IPR027417">
    <property type="entry name" value="P-loop_NTPase"/>
</dbReference>